<sequence length="71" mass="8010">MYALSPADEKAFYYRLPKVCLTNNAIEYLDKQNKLKGAARLVIAQDEPLSKVEHEFASNGGPRLRWVQGVS</sequence>
<protein>
    <submittedName>
        <fullName evidence="1">Uncharacterized protein</fullName>
    </submittedName>
</protein>
<organism evidence="1 2">
    <name type="scientific">Beauveria bassiana</name>
    <name type="common">White muscardine disease fungus</name>
    <name type="synonym">Tritirachium shiotae</name>
    <dbReference type="NCBI Taxonomy" id="176275"/>
    <lineage>
        <taxon>Eukaryota</taxon>
        <taxon>Fungi</taxon>
        <taxon>Dikarya</taxon>
        <taxon>Ascomycota</taxon>
        <taxon>Pezizomycotina</taxon>
        <taxon>Sordariomycetes</taxon>
        <taxon>Hypocreomycetidae</taxon>
        <taxon>Hypocreales</taxon>
        <taxon>Cordycipitaceae</taxon>
        <taxon>Beauveria</taxon>
    </lineage>
</organism>
<evidence type="ECO:0000313" key="2">
    <source>
        <dbReference type="Proteomes" id="UP000235728"/>
    </source>
</evidence>
<evidence type="ECO:0000313" key="1">
    <source>
        <dbReference type="EMBL" id="PMB69057.1"/>
    </source>
</evidence>
<dbReference type="AlphaFoldDB" id="A0A2N6NP56"/>
<comment type="caution">
    <text evidence="1">The sequence shown here is derived from an EMBL/GenBank/DDBJ whole genome shotgun (WGS) entry which is preliminary data.</text>
</comment>
<name>A0A2N6NP56_BEABA</name>
<dbReference type="Proteomes" id="UP000235728">
    <property type="component" value="Unassembled WGS sequence"/>
</dbReference>
<proteinExistence type="predicted"/>
<dbReference type="EMBL" id="MRVG01000005">
    <property type="protein sequence ID" value="PMB69057.1"/>
    <property type="molecule type" value="Genomic_DNA"/>
</dbReference>
<reference evidence="1 2" key="1">
    <citation type="journal article" date="2016" name="Appl. Microbiol. Biotechnol.">
        <title>Characterization of T-DNA insertion mutants with decreased virulence in the entomopathogenic fungus Beauveria bassiana JEF-007.</title>
        <authorList>
            <person name="Kim S."/>
            <person name="Lee S.J."/>
            <person name="Nai Y.S."/>
            <person name="Yu J.S."/>
            <person name="Lee M.R."/>
            <person name="Yang Y.T."/>
            <person name="Kim J.S."/>
        </authorList>
    </citation>
    <scope>NUCLEOTIDE SEQUENCE [LARGE SCALE GENOMIC DNA]</scope>
    <source>
        <strain evidence="1 2">JEF-007</strain>
    </source>
</reference>
<gene>
    <name evidence="1" type="ORF">BM221_005643</name>
</gene>
<accession>A0A2N6NP56</accession>